<dbReference type="RefSeq" id="WP_110016827.1">
    <property type="nucleotide sequence ID" value="NZ_QGTJ01000001.1"/>
</dbReference>
<dbReference type="PANTHER" id="PTHR15364">
    <property type="entry name" value="2'-DEOXYNUCLEOSIDE 5'-PHOSPHATE N-HYDROLASE 1"/>
    <property type="match status" value="1"/>
</dbReference>
<comment type="caution">
    <text evidence="1">The sequence shown here is derived from an EMBL/GenBank/DDBJ whole genome shotgun (WGS) entry which is preliminary data.</text>
</comment>
<dbReference type="InterPro" id="IPR007710">
    <property type="entry name" value="Nucleoside_deoxyribTrfase"/>
</dbReference>
<name>A0A317N052_9GAMM</name>
<organism evidence="1 2">
    <name type="scientific">Plasticicumulans acidivorans</name>
    <dbReference type="NCBI Taxonomy" id="886464"/>
    <lineage>
        <taxon>Bacteria</taxon>
        <taxon>Pseudomonadati</taxon>
        <taxon>Pseudomonadota</taxon>
        <taxon>Gammaproteobacteria</taxon>
        <taxon>Candidatus Competibacteraceae</taxon>
        <taxon>Plasticicumulans</taxon>
    </lineage>
</organism>
<dbReference type="Pfam" id="PF05014">
    <property type="entry name" value="Nuc_deoxyrib_tr"/>
    <property type="match status" value="1"/>
</dbReference>
<keyword evidence="1" id="KW-0808">Transferase</keyword>
<dbReference type="GO" id="GO:0009159">
    <property type="term" value="P:deoxyribonucleoside monophosphate catabolic process"/>
    <property type="evidence" value="ECO:0007669"/>
    <property type="project" value="TreeGrafter"/>
</dbReference>
<gene>
    <name evidence="1" type="ORF">C7443_101322</name>
</gene>
<dbReference type="SUPFAM" id="SSF52309">
    <property type="entry name" value="N-(deoxy)ribosyltransferase-like"/>
    <property type="match status" value="1"/>
</dbReference>
<dbReference type="Proteomes" id="UP000246569">
    <property type="component" value="Unassembled WGS sequence"/>
</dbReference>
<dbReference type="OrthoDB" id="9795789at2"/>
<dbReference type="GO" id="GO:0016740">
    <property type="term" value="F:transferase activity"/>
    <property type="evidence" value="ECO:0007669"/>
    <property type="project" value="UniProtKB-KW"/>
</dbReference>
<reference evidence="1 2" key="1">
    <citation type="submission" date="2018-05" db="EMBL/GenBank/DDBJ databases">
        <title>Genomic Encyclopedia of Type Strains, Phase IV (KMG-IV): sequencing the most valuable type-strain genomes for metagenomic binning, comparative biology and taxonomic classification.</title>
        <authorList>
            <person name="Goeker M."/>
        </authorList>
    </citation>
    <scope>NUCLEOTIDE SEQUENCE [LARGE SCALE GENOMIC DNA]</scope>
    <source>
        <strain evidence="1 2">DSM 23606</strain>
    </source>
</reference>
<dbReference type="Gene3D" id="3.40.50.450">
    <property type="match status" value="1"/>
</dbReference>
<evidence type="ECO:0000313" key="2">
    <source>
        <dbReference type="Proteomes" id="UP000246569"/>
    </source>
</evidence>
<sequence>MQIDPPNAAPSGRRPRVYLAGPAVFDPDPLACAERLRALCAAQGLEGVFPFDAEPDIAAADGRAAAICRANLALIDGCDALLADCTPFRGVSIDPGTAFEIGYARAQGKPVAGYSADRRVYRTRLDDASQQADGRWVDGVGRSIEDFGLSDNLMISCSLLALSGDAAAAVVALAAHLRAGPGASAAVEAR</sequence>
<proteinExistence type="predicted"/>
<accession>A0A317N052</accession>
<dbReference type="InterPro" id="IPR051239">
    <property type="entry name" value="2'-dNMP_N-hydrolase"/>
</dbReference>
<dbReference type="PANTHER" id="PTHR15364:SF0">
    <property type="entry name" value="2'-DEOXYNUCLEOSIDE 5'-PHOSPHATE N-HYDROLASE 1"/>
    <property type="match status" value="1"/>
</dbReference>
<protein>
    <submittedName>
        <fullName evidence="1">Nucleoside 2-deoxyribosyltransferase</fullName>
    </submittedName>
</protein>
<keyword evidence="2" id="KW-1185">Reference proteome</keyword>
<dbReference type="AlphaFoldDB" id="A0A317N052"/>
<dbReference type="GO" id="GO:0070694">
    <property type="term" value="F:5-hydroxymethyl-dUMP N-hydrolase activity"/>
    <property type="evidence" value="ECO:0007669"/>
    <property type="project" value="TreeGrafter"/>
</dbReference>
<evidence type="ECO:0000313" key="1">
    <source>
        <dbReference type="EMBL" id="PWV65837.1"/>
    </source>
</evidence>
<dbReference type="EMBL" id="QGTJ01000001">
    <property type="protein sequence ID" value="PWV65837.1"/>
    <property type="molecule type" value="Genomic_DNA"/>
</dbReference>